<dbReference type="EMBL" id="CP136895">
    <property type="protein sequence ID" value="WOL11204.1"/>
    <property type="molecule type" value="Genomic_DNA"/>
</dbReference>
<evidence type="ECO:0000313" key="3">
    <source>
        <dbReference type="Proteomes" id="UP001327560"/>
    </source>
</evidence>
<evidence type="ECO:0000256" key="1">
    <source>
        <dbReference type="SAM" id="MobiDB-lite"/>
    </source>
</evidence>
<proteinExistence type="predicted"/>
<keyword evidence="3" id="KW-1185">Reference proteome</keyword>
<accession>A0AAQ3QHE0</accession>
<gene>
    <name evidence="2" type="ORF">Cni_G19966</name>
</gene>
<dbReference type="AlphaFoldDB" id="A0AAQ3QHE0"/>
<organism evidence="2 3">
    <name type="scientific">Canna indica</name>
    <name type="common">Indian-shot</name>
    <dbReference type="NCBI Taxonomy" id="4628"/>
    <lineage>
        <taxon>Eukaryota</taxon>
        <taxon>Viridiplantae</taxon>
        <taxon>Streptophyta</taxon>
        <taxon>Embryophyta</taxon>
        <taxon>Tracheophyta</taxon>
        <taxon>Spermatophyta</taxon>
        <taxon>Magnoliopsida</taxon>
        <taxon>Liliopsida</taxon>
        <taxon>Zingiberales</taxon>
        <taxon>Cannaceae</taxon>
        <taxon>Canna</taxon>
    </lineage>
</organism>
<evidence type="ECO:0000313" key="2">
    <source>
        <dbReference type="EMBL" id="WOL11204.1"/>
    </source>
</evidence>
<dbReference type="Proteomes" id="UP001327560">
    <property type="component" value="Chromosome 6"/>
</dbReference>
<name>A0AAQ3QHE0_9LILI</name>
<sequence length="54" mass="6091">MHHQSQRQPWITRDASVEGEVHGKGEPRLLRESSAQGDADTAVGPFEEAQLYWT</sequence>
<reference evidence="2 3" key="1">
    <citation type="submission" date="2023-10" db="EMBL/GenBank/DDBJ databases">
        <title>Chromosome-scale genome assembly provides insights into flower coloration mechanisms of Canna indica.</title>
        <authorList>
            <person name="Li C."/>
        </authorList>
    </citation>
    <scope>NUCLEOTIDE SEQUENCE [LARGE SCALE GENOMIC DNA]</scope>
    <source>
        <tissue evidence="2">Flower</tissue>
    </source>
</reference>
<protein>
    <submittedName>
        <fullName evidence="2">Uncharacterized protein</fullName>
    </submittedName>
</protein>
<feature type="compositionally biased region" description="Basic and acidic residues" evidence="1">
    <location>
        <begin position="15"/>
        <end position="31"/>
    </location>
</feature>
<feature type="region of interest" description="Disordered" evidence="1">
    <location>
        <begin position="1"/>
        <end position="54"/>
    </location>
</feature>